<dbReference type="Proteomes" id="UP000240505">
    <property type="component" value="Chromosome"/>
</dbReference>
<protein>
    <recommendedName>
        <fullName evidence="3">Alpha/beta hydrolase</fullName>
    </recommendedName>
</protein>
<evidence type="ECO:0008006" key="3">
    <source>
        <dbReference type="Google" id="ProtNLM"/>
    </source>
</evidence>
<dbReference type="SUPFAM" id="SSF53474">
    <property type="entry name" value="alpha/beta-Hydrolases"/>
    <property type="match status" value="1"/>
</dbReference>
<name>A0A2R4CBA3_9BURK</name>
<organism evidence="1 2">
    <name type="scientific">Pseudoduganella armeniaca</name>
    <dbReference type="NCBI Taxonomy" id="2072590"/>
    <lineage>
        <taxon>Bacteria</taxon>
        <taxon>Pseudomonadati</taxon>
        <taxon>Pseudomonadota</taxon>
        <taxon>Betaproteobacteria</taxon>
        <taxon>Burkholderiales</taxon>
        <taxon>Oxalobacteraceae</taxon>
        <taxon>Telluria group</taxon>
        <taxon>Pseudoduganella</taxon>
    </lineage>
</organism>
<dbReference type="InterPro" id="IPR029058">
    <property type="entry name" value="AB_hydrolase_fold"/>
</dbReference>
<dbReference type="AlphaFoldDB" id="A0A2R4CBA3"/>
<sequence length="409" mass="44364">MHGKACRLPHGFLSCSRNLNNVSQTRSVTVTKKLLFVHGTGVRRAGYDESIAKIRRRLEQSGHGIELVECFWGETHGAEADVSRSIPRYGATGGRNVVADDEFRWTVLLYDPTVEMHQLALSKRTPLGNSQDGREGIRLRHLSLPAQALPSFVEDGLDQLLAGAVDSVQADYSRLLRGDSNALAPGDLATVLARATVARVLRLADGHDRPAPTLERRNELIEAVNAHLVEGNRGAMAGALSLAARLAGPLLAGYRGKLTDMVRDAFGDILRYQARGAALRRLIADQLAAVPNDQVVILAHSLGGIASLETLVEHRPGNVAALITFGSQAPLLYELGALATLPNGKLLPATMPYWLNFYDLDDPLSYVANPVFPGQVSDYQVNSGSDFLGAHSAYLDSDQMWTQIFAYLK</sequence>
<accession>A0A2R4CBA3</accession>
<dbReference type="KEGG" id="masz:C9I28_15515"/>
<dbReference type="Gene3D" id="3.40.50.1820">
    <property type="entry name" value="alpha/beta hydrolase"/>
    <property type="match status" value="1"/>
</dbReference>
<evidence type="ECO:0000313" key="2">
    <source>
        <dbReference type="Proteomes" id="UP000240505"/>
    </source>
</evidence>
<gene>
    <name evidence="1" type="ORF">C9I28_15515</name>
</gene>
<reference evidence="1 2" key="1">
    <citation type="submission" date="2018-03" db="EMBL/GenBank/DDBJ databases">
        <title>Massilia armeniaca sp. nov., isolated from desert soil.</title>
        <authorList>
            <person name="Huang H."/>
            <person name="Ren M."/>
        </authorList>
    </citation>
    <scope>NUCLEOTIDE SEQUENCE [LARGE SCALE GENOMIC DNA]</scope>
    <source>
        <strain evidence="1 2">ZMN-3</strain>
    </source>
</reference>
<proteinExistence type="predicted"/>
<dbReference type="EMBL" id="CP028324">
    <property type="protein sequence ID" value="AVR96916.1"/>
    <property type="molecule type" value="Genomic_DNA"/>
</dbReference>
<dbReference type="OrthoDB" id="70513at2"/>
<keyword evidence="2" id="KW-1185">Reference proteome</keyword>
<evidence type="ECO:0000313" key="1">
    <source>
        <dbReference type="EMBL" id="AVR96916.1"/>
    </source>
</evidence>